<protein>
    <submittedName>
        <fullName evidence="3">Uncharacterized mitochondrial protein AtMg00810-like</fullName>
    </submittedName>
</protein>
<evidence type="ECO:0000313" key="2">
    <source>
        <dbReference type="Proteomes" id="UP000694886"/>
    </source>
</evidence>
<proteinExistence type="predicted"/>
<organism evidence="2 3">
    <name type="scientific">Theobroma cacao</name>
    <name type="common">Cacao</name>
    <name type="synonym">Cocoa</name>
    <dbReference type="NCBI Taxonomy" id="3641"/>
    <lineage>
        <taxon>Eukaryota</taxon>
        <taxon>Viridiplantae</taxon>
        <taxon>Streptophyta</taxon>
        <taxon>Embryophyta</taxon>
        <taxon>Tracheophyta</taxon>
        <taxon>Spermatophyta</taxon>
        <taxon>Magnoliopsida</taxon>
        <taxon>eudicotyledons</taxon>
        <taxon>Gunneridae</taxon>
        <taxon>Pentapetalae</taxon>
        <taxon>rosids</taxon>
        <taxon>malvids</taxon>
        <taxon>Malvales</taxon>
        <taxon>Malvaceae</taxon>
        <taxon>Byttnerioideae</taxon>
        <taxon>Theobroma</taxon>
    </lineage>
</organism>
<reference evidence="2" key="1">
    <citation type="journal article" date="1997" name="Nucleic Acids Res.">
        <title>tRNAscan-SE: a program for improved detection of transfer RNA genes in genomic sequence.</title>
        <authorList>
            <person name="Lowe T.M."/>
            <person name="Eddy S.R."/>
        </authorList>
    </citation>
    <scope>NUCLEOTIDE SEQUENCE [LARGE SCALE GENOMIC DNA]</scope>
    <source>
        <strain evidence="2">r\B97-61/B2</strain>
    </source>
</reference>
<dbReference type="GeneID" id="108663009"/>
<dbReference type="InterPro" id="IPR013103">
    <property type="entry name" value="RVT_2"/>
</dbReference>
<dbReference type="AlphaFoldDB" id="A0AB32WQN5"/>
<dbReference type="KEGG" id="tcc:108663009"/>
<dbReference type="RefSeq" id="XP_017980980.1">
    <property type="nucleotide sequence ID" value="XM_018125491.1"/>
</dbReference>
<dbReference type="InterPro" id="IPR043502">
    <property type="entry name" value="DNA/RNA_pol_sf"/>
</dbReference>
<sequence length="341" mass="38989">MNEPTLYVLNLNGFVNLLVSLYVDDLLVTGPDSYVVDDFKMKMKQEFQMTDLGEMTFFLGMEIVQKPDYICIHQTKYARELLQRFNMEACKSVDTPLTSNNKFCKNDGSGDDNGVVYRSLVGCLLYLTASRPDIMYAASVLSRYMQKSSEFHFIAAKRVLRYVKGTMNFGLKFSKKSSNNLLGYCDSDWAGSLEDSRSTTGFCFSFGSAMFTWNCKKRDVVAQSTAEAKYIAATIATNHALWLRKMLKDIGFKQREETTLWIDNQSAIDIANNPVHHGRTKHIRVKYHAIRDAIKEKEIAVYHYNSSKQLADILTKSLSKERFVYLKTMLGVCEIHSKEVR</sequence>
<dbReference type="PANTHER" id="PTHR11439">
    <property type="entry name" value="GAG-POL-RELATED RETROTRANSPOSON"/>
    <property type="match status" value="1"/>
</dbReference>
<name>A0AB32WQN5_THECC</name>
<dbReference type="Gramene" id="Tc08v2_t011530.1">
    <property type="protein sequence ID" value="Tc08v2_p011530.1"/>
    <property type="gene ID" value="Tc08v2_g011530"/>
</dbReference>
<dbReference type="Proteomes" id="UP000694886">
    <property type="component" value="Chromosome 8"/>
</dbReference>
<dbReference type="SUPFAM" id="SSF56672">
    <property type="entry name" value="DNA/RNA polymerases"/>
    <property type="match status" value="1"/>
</dbReference>
<dbReference type="Pfam" id="PF07727">
    <property type="entry name" value="RVT_2"/>
    <property type="match status" value="1"/>
</dbReference>
<gene>
    <name evidence="3" type="primary">LOC108663009</name>
</gene>
<evidence type="ECO:0000313" key="3">
    <source>
        <dbReference type="RefSeq" id="XP_017980980.1"/>
    </source>
</evidence>
<dbReference type="PANTHER" id="PTHR11439:SF502">
    <property type="entry name" value="SECRETED RXLR EFFECTOR PROTEIN 161-LIKE"/>
    <property type="match status" value="1"/>
</dbReference>
<accession>A0AB32WQN5</accession>
<feature type="domain" description="Reverse transcriptase Ty1/copia-type" evidence="1">
    <location>
        <begin position="12"/>
        <end position="97"/>
    </location>
</feature>
<reference evidence="3" key="2">
    <citation type="submission" date="2025-08" db="UniProtKB">
        <authorList>
            <consortium name="RefSeq"/>
        </authorList>
    </citation>
    <scope>IDENTIFICATION</scope>
</reference>
<evidence type="ECO:0000259" key="1">
    <source>
        <dbReference type="Pfam" id="PF07727"/>
    </source>
</evidence>
<dbReference type="CDD" id="cd09272">
    <property type="entry name" value="RNase_HI_RT_Ty1"/>
    <property type="match status" value="1"/>
</dbReference>